<dbReference type="AlphaFoldDB" id="A0A2T1A100"/>
<reference evidence="2 3" key="1">
    <citation type="submission" date="2018-03" db="EMBL/GenBank/DDBJ databases">
        <title>Genomic Encyclopedia of Archaeal and Bacterial Type Strains, Phase II (KMG-II): from individual species to whole genera.</title>
        <authorList>
            <person name="Goeker M."/>
        </authorList>
    </citation>
    <scope>NUCLEOTIDE SEQUENCE [LARGE SCALE GENOMIC DNA]</scope>
    <source>
        <strain evidence="2 3">DSM 100065</strain>
    </source>
</reference>
<dbReference type="InterPro" id="IPR002035">
    <property type="entry name" value="VWF_A"/>
</dbReference>
<dbReference type="InterPro" id="IPR036465">
    <property type="entry name" value="vWFA_dom_sf"/>
</dbReference>
<keyword evidence="3" id="KW-1185">Reference proteome</keyword>
<gene>
    <name evidence="2" type="ORF">CLV47_107136</name>
</gene>
<dbReference type="Proteomes" id="UP000237752">
    <property type="component" value="Unassembled WGS sequence"/>
</dbReference>
<dbReference type="Pfam" id="PF13519">
    <property type="entry name" value="VWA_2"/>
    <property type="match status" value="1"/>
</dbReference>
<feature type="domain" description="VWFA" evidence="1">
    <location>
        <begin position="84"/>
        <end position="181"/>
    </location>
</feature>
<dbReference type="RefSeq" id="WP_238145320.1">
    <property type="nucleotide sequence ID" value="NZ_PVUE01000007.1"/>
</dbReference>
<proteinExistence type="predicted"/>
<protein>
    <submittedName>
        <fullName evidence="2">von Willebrand factor type A domain-containing protein</fullName>
    </submittedName>
</protein>
<dbReference type="EMBL" id="PVUE01000007">
    <property type="protein sequence ID" value="PRZ42008.1"/>
    <property type="molecule type" value="Genomic_DNA"/>
</dbReference>
<comment type="caution">
    <text evidence="2">The sequence shown here is derived from an EMBL/GenBank/DDBJ whole genome shotgun (WGS) entry which is preliminary data.</text>
</comment>
<name>A0A2T1A100_9ACTN</name>
<dbReference type="SUPFAM" id="SSF53300">
    <property type="entry name" value="vWA-like"/>
    <property type="match status" value="1"/>
</dbReference>
<accession>A0A2T1A100</accession>
<evidence type="ECO:0000313" key="3">
    <source>
        <dbReference type="Proteomes" id="UP000237752"/>
    </source>
</evidence>
<organism evidence="2 3">
    <name type="scientific">Antricoccus suffuscus</name>
    <dbReference type="NCBI Taxonomy" id="1629062"/>
    <lineage>
        <taxon>Bacteria</taxon>
        <taxon>Bacillati</taxon>
        <taxon>Actinomycetota</taxon>
        <taxon>Actinomycetes</taxon>
        <taxon>Geodermatophilales</taxon>
        <taxon>Antricoccaceae</taxon>
        <taxon>Antricoccus</taxon>
    </lineage>
</organism>
<sequence>MVHATDERLREQAKRLAASLLLQLSRENKADGTGVARLLPSKAEFDIDVDDSLEAIIEAKAQGHSPNIEDLRSRAWAKPPLAVCLVIDASGSMNGARLAAASLLASAVCLRAPQEHAVIAFAKNPAFLRRITSSSSNETVIDRVLSLRGHGITGLRDALAAAHAELSRARATRKVVLLMSDCRATDDNDADRVAGQIENLRIIAPYDDHDEAAAFAARCNAKWAAPESFATIPSVVRELIR</sequence>
<evidence type="ECO:0000313" key="2">
    <source>
        <dbReference type="EMBL" id="PRZ42008.1"/>
    </source>
</evidence>
<dbReference type="Gene3D" id="3.40.50.410">
    <property type="entry name" value="von Willebrand factor, type A domain"/>
    <property type="match status" value="1"/>
</dbReference>
<dbReference type="CDD" id="cd00198">
    <property type="entry name" value="vWFA"/>
    <property type="match status" value="1"/>
</dbReference>
<evidence type="ECO:0000259" key="1">
    <source>
        <dbReference type="Pfam" id="PF13519"/>
    </source>
</evidence>